<feature type="transmembrane region" description="Helical" evidence="1">
    <location>
        <begin position="51"/>
        <end position="71"/>
    </location>
</feature>
<keyword evidence="1" id="KW-1133">Transmembrane helix</keyword>
<accession>A0A9D2E7R5</accession>
<gene>
    <name evidence="2" type="ORF">H9814_02225</name>
</gene>
<evidence type="ECO:0000256" key="1">
    <source>
        <dbReference type="SAM" id="Phobius"/>
    </source>
</evidence>
<name>A0A9D2E7R5_9BACE</name>
<evidence type="ECO:0008006" key="4">
    <source>
        <dbReference type="Google" id="ProtNLM"/>
    </source>
</evidence>
<keyword evidence="1" id="KW-0472">Membrane</keyword>
<feature type="transmembrane region" description="Helical" evidence="1">
    <location>
        <begin position="21"/>
        <end position="45"/>
    </location>
</feature>
<proteinExistence type="predicted"/>
<organism evidence="2 3">
    <name type="scientific">Candidatus Bacteroides merdigallinarum</name>
    <dbReference type="NCBI Taxonomy" id="2838473"/>
    <lineage>
        <taxon>Bacteria</taxon>
        <taxon>Pseudomonadati</taxon>
        <taxon>Bacteroidota</taxon>
        <taxon>Bacteroidia</taxon>
        <taxon>Bacteroidales</taxon>
        <taxon>Bacteroidaceae</taxon>
        <taxon>Bacteroides</taxon>
    </lineage>
</organism>
<dbReference type="AlphaFoldDB" id="A0A9D2E7R5"/>
<reference evidence="2" key="2">
    <citation type="submission" date="2021-04" db="EMBL/GenBank/DDBJ databases">
        <authorList>
            <person name="Gilroy R."/>
        </authorList>
    </citation>
    <scope>NUCLEOTIDE SEQUENCE</scope>
    <source>
        <strain evidence="2">ChiHjej9B8-1298</strain>
    </source>
</reference>
<comment type="caution">
    <text evidence="2">The sequence shown here is derived from an EMBL/GenBank/DDBJ whole genome shotgun (WGS) entry which is preliminary data.</text>
</comment>
<feature type="transmembrane region" description="Helical" evidence="1">
    <location>
        <begin position="83"/>
        <end position="104"/>
    </location>
</feature>
<dbReference type="Proteomes" id="UP000824028">
    <property type="component" value="Unassembled WGS sequence"/>
</dbReference>
<evidence type="ECO:0000313" key="2">
    <source>
        <dbReference type="EMBL" id="HIZ32352.1"/>
    </source>
</evidence>
<keyword evidence="1" id="KW-0812">Transmembrane</keyword>
<protein>
    <recommendedName>
        <fullName evidence="4">DUF2975 domain-containing protein</fullName>
    </recommendedName>
</protein>
<evidence type="ECO:0000313" key="3">
    <source>
        <dbReference type="Proteomes" id="UP000824028"/>
    </source>
</evidence>
<feature type="transmembrane region" description="Helical" evidence="1">
    <location>
        <begin position="124"/>
        <end position="140"/>
    </location>
</feature>
<dbReference type="EMBL" id="DXBX01000018">
    <property type="protein sequence ID" value="HIZ32352.1"/>
    <property type="molecule type" value="Genomic_DNA"/>
</dbReference>
<reference evidence="2" key="1">
    <citation type="journal article" date="2021" name="PeerJ">
        <title>Extensive microbial diversity within the chicken gut microbiome revealed by metagenomics and culture.</title>
        <authorList>
            <person name="Gilroy R."/>
            <person name="Ravi A."/>
            <person name="Getino M."/>
            <person name="Pursley I."/>
            <person name="Horton D.L."/>
            <person name="Alikhan N.F."/>
            <person name="Baker D."/>
            <person name="Gharbi K."/>
            <person name="Hall N."/>
            <person name="Watson M."/>
            <person name="Adriaenssens E.M."/>
            <person name="Foster-Nyarko E."/>
            <person name="Jarju S."/>
            <person name="Secka A."/>
            <person name="Antonio M."/>
            <person name="Oren A."/>
            <person name="Chaudhuri R.R."/>
            <person name="La Ragione R."/>
            <person name="Hildebrand F."/>
            <person name="Pallen M.J."/>
        </authorList>
    </citation>
    <scope>NUCLEOTIDE SEQUENCE</scope>
    <source>
        <strain evidence="2">ChiHjej9B8-1298</strain>
    </source>
</reference>
<sequence length="154" mass="17805">MKRLKAIYNYLQQRYGAMWTLLLFAMLSLGLILMQLFGLSANWYAPDGDKYISWMYACNLITLLVISTQLLRLDCRRLLSQRTANILDTCGFIVILLMLIRSHLDDHVTSVDLDNVAFYAEDSMFIYLLGFLLMFCAGMIRRAAKIKEDQDLTI</sequence>